<keyword evidence="2" id="KW-1185">Reference proteome</keyword>
<name>A0ACC0TTL9_9AGAM</name>
<sequence>MSVTYVAASALLSEKQAAAKAEIKKLEKDMDEFKNNKEGKTDKLKANVQKQKAALQNQAVKVKTQQKEMQTAALDLEQIEADIAVEKTRKESLADKVAKSEAAHGEVERRLQEERVTLTRFDTELREQDEAFTKEQAGHVTAMTNLEKQYEWIVE</sequence>
<reference evidence="1" key="1">
    <citation type="submission" date="2021-03" db="EMBL/GenBank/DDBJ databases">
        <title>Evolutionary priming and transition to the ectomycorrhizal habit in an iconic lineage of mushroom-forming fungi: is preadaptation a requirement?</title>
        <authorList>
            <consortium name="DOE Joint Genome Institute"/>
            <person name="Looney B.P."/>
            <person name="Miyauchi S."/>
            <person name="Morin E."/>
            <person name="Drula E."/>
            <person name="Courty P.E."/>
            <person name="Chicoki N."/>
            <person name="Fauchery L."/>
            <person name="Kohler A."/>
            <person name="Kuo A."/>
            <person name="LaButti K."/>
            <person name="Pangilinan J."/>
            <person name="Lipzen A."/>
            <person name="Riley R."/>
            <person name="Andreopoulos W."/>
            <person name="He G."/>
            <person name="Johnson J."/>
            <person name="Barry K.W."/>
            <person name="Grigoriev I.V."/>
            <person name="Nagy L."/>
            <person name="Hibbett D."/>
            <person name="Henrissat B."/>
            <person name="Matheny P.B."/>
            <person name="Labbe J."/>
            <person name="Martin A.F."/>
        </authorList>
    </citation>
    <scope>NUCLEOTIDE SEQUENCE</scope>
    <source>
        <strain evidence="1">BPL698</strain>
    </source>
</reference>
<gene>
    <name evidence="1" type="ORF">F5148DRAFT_1293665</name>
</gene>
<evidence type="ECO:0000313" key="1">
    <source>
        <dbReference type="EMBL" id="KAI9440163.1"/>
    </source>
</evidence>
<accession>A0ACC0TTL9</accession>
<evidence type="ECO:0000313" key="2">
    <source>
        <dbReference type="Proteomes" id="UP001207468"/>
    </source>
</evidence>
<dbReference type="Proteomes" id="UP001207468">
    <property type="component" value="Unassembled WGS sequence"/>
</dbReference>
<dbReference type="EMBL" id="JAGFNK010000791">
    <property type="protein sequence ID" value="KAI9440163.1"/>
    <property type="molecule type" value="Genomic_DNA"/>
</dbReference>
<proteinExistence type="predicted"/>
<comment type="caution">
    <text evidence="1">The sequence shown here is derived from an EMBL/GenBank/DDBJ whole genome shotgun (WGS) entry which is preliminary data.</text>
</comment>
<organism evidence="1 2">
    <name type="scientific">Russula earlei</name>
    <dbReference type="NCBI Taxonomy" id="71964"/>
    <lineage>
        <taxon>Eukaryota</taxon>
        <taxon>Fungi</taxon>
        <taxon>Dikarya</taxon>
        <taxon>Basidiomycota</taxon>
        <taxon>Agaricomycotina</taxon>
        <taxon>Agaricomycetes</taxon>
        <taxon>Russulales</taxon>
        <taxon>Russulaceae</taxon>
        <taxon>Russula</taxon>
    </lineage>
</organism>
<protein>
    <submittedName>
        <fullName evidence="1">Uncharacterized protein</fullName>
    </submittedName>
</protein>